<dbReference type="InterPro" id="IPR010994">
    <property type="entry name" value="RuvA_2-like"/>
</dbReference>
<reference evidence="9" key="1">
    <citation type="submission" date="2025-08" db="UniProtKB">
        <authorList>
            <consortium name="RefSeq"/>
        </authorList>
    </citation>
    <scope>IDENTIFICATION</scope>
</reference>
<dbReference type="InterPro" id="IPR012340">
    <property type="entry name" value="NA-bd_OB-fold"/>
</dbReference>
<dbReference type="SUPFAM" id="SSF50249">
    <property type="entry name" value="Nucleic acid-binding proteins"/>
    <property type="match status" value="1"/>
</dbReference>
<evidence type="ECO:0000256" key="3">
    <source>
        <dbReference type="ARBA" id="ARBA00022705"/>
    </source>
</evidence>
<dbReference type="InterPro" id="IPR013839">
    <property type="entry name" value="DNAligase_adenylation"/>
</dbReference>
<dbReference type="SUPFAM" id="SSF47781">
    <property type="entry name" value="RuvA domain 2-like"/>
    <property type="match status" value="1"/>
</dbReference>
<evidence type="ECO:0000313" key="8">
    <source>
        <dbReference type="Proteomes" id="UP000515125"/>
    </source>
</evidence>
<evidence type="ECO:0000256" key="6">
    <source>
        <dbReference type="SAM" id="MobiDB-lite"/>
    </source>
</evidence>
<dbReference type="Pfam" id="PF01653">
    <property type="entry name" value="DNA_ligase_aden"/>
    <property type="match status" value="2"/>
</dbReference>
<dbReference type="InterPro" id="IPR013840">
    <property type="entry name" value="DNAligase_N"/>
</dbReference>
<dbReference type="SUPFAM" id="SSF56091">
    <property type="entry name" value="DNA ligase/mRNA capping enzyme, catalytic domain"/>
    <property type="match status" value="3"/>
</dbReference>
<dbReference type="OrthoDB" id="446168at2759"/>
<organism evidence="8 9">
    <name type="scientific">Cyclospora cayetanensis</name>
    <dbReference type="NCBI Taxonomy" id="88456"/>
    <lineage>
        <taxon>Eukaryota</taxon>
        <taxon>Sar</taxon>
        <taxon>Alveolata</taxon>
        <taxon>Apicomplexa</taxon>
        <taxon>Conoidasida</taxon>
        <taxon>Coccidia</taxon>
        <taxon>Eucoccidiorida</taxon>
        <taxon>Eimeriorina</taxon>
        <taxon>Eimeriidae</taxon>
        <taxon>Cyclospora</taxon>
    </lineage>
</organism>
<keyword evidence="2" id="KW-0436">Ligase</keyword>
<dbReference type="EC" id="6.5.1.2" evidence="1"/>
<dbReference type="Gene3D" id="1.10.150.20">
    <property type="entry name" value="5' to 3' exonuclease, C-terminal subdomain"/>
    <property type="match status" value="2"/>
</dbReference>
<dbReference type="GO" id="GO:0006281">
    <property type="term" value="P:DNA repair"/>
    <property type="evidence" value="ECO:0007669"/>
    <property type="project" value="InterPro"/>
</dbReference>
<evidence type="ECO:0000259" key="7">
    <source>
        <dbReference type="SMART" id="SM00532"/>
    </source>
</evidence>
<keyword evidence="3" id="KW-0235">DNA replication</keyword>
<feature type="region of interest" description="Disordered" evidence="6">
    <location>
        <begin position="679"/>
        <end position="725"/>
    </location>
</feature>
<evidence type="ECO:0000256" key="2">
    <source>
        <dbReference type="ARBA" id="ARBA00022598"/>
    </source>
</evidence>
<protein>
    <recommendedName>
        <fullName evidence="1">DNA ligase (NAD(+))</fullName>
        <ecNumber evidence="1">6.5.1.2</ecNumber>
    </recommendedName>
</protein>
<dbReference type="GO" id="GO:0006260">
    <property type="term" value="P:DNA replication"/>
    <property type="evidence" value="ECO:0007669"/>
    <property type="project" value="UniProtKB-KW"/>
</dbReference>
<dbReference type="InterPro" id="IPR004150">
    <property type="entry name" value="NAD_DNA_ligase_OB"/>
</dbReference>
<evidence type="ECO:0000256" key="1">
    <source>
        <dbReference type="ARBA" id="ARBA00012722"/>
    </source>
</evidence>
<gene>
    <name evidence="9" type="primary">LOC34619791</name>
</gene>
<dbReference type="Gene3D" id="2.40.50.140">
    <property type="entry name" value="Nucleic acid-binding proteins"/>
    <property type="match status" value="1"/>
</dbReference>
<dbReference type="Pfam" id="PF03120">
    <property type="entry name" value="OB_DNA_ligase"/>
    <property type="match status" value="1"/>
</dbReference>
<dbReference type="Proteomes" id="UP000515125">
    <property type="component" value="Unplaced"/>
</dbReference>
<dbReference type="SMART" id="SM00532">
    <property type="entry name" value="LIGANc"/>
    <property type="match status" value="1"/>
</dbReference>
<evidence type="ECO:0000256" key="5">
    <source>
        <dbReference type="ARBA" id="ARBA00034005"/>
    </source>
</evidence>
<evidence type="ECO:0000313" key="9">
    <source>
        <dbReference type="RefSeq" id="XP_026191713.1"/>
    </source>
</evidence>
<dbReference type="RefSeq" id="XP_026191713.1">
    <property type="nucleotide sequence ID" value="XM_026335928.1"/>
</dbReference>
<accession>A0A6P6RV36</accession>
<feature type="domain" description="NAD-dependent DNA ligase N-terminal" evidence="7">
    <location>
        <begin position="70"/>
        <end position="756"/>
    </location>
</feature>
<keyword evidence="4" id="KW-0520">NAD</keyword>
<name>A0A6P6RV36_9EIME</name>
<dbReference type="GeneID" id="34619791"/>
<evidence type="ECO:0000256" key="4">
    <source>
        <dbReference type="ARBA" id="ARBA00023027"/>
    </source>
</evidence>
<dbReference type="GO" id="GO:0003911">
    <property type="term" value="F:DNA ligase (NAD+) activity"/>
    <property type="evidence" value="ECO:0007669"/>
    <property type="project" value="UniProtKB-EC"/>
</dbReference>
<keyword evidence="8" id="KW-1185">Reference proteome</keyword>
<sequence>MPPGALCLVTGRWLAASTARRLTSFRSCQQHQRPPSWQQTPPWQQGCLHGEAGALRLLDGRALLHSEEAAAAAAATILCNKIEELNKAYFGGEDPLATDEAYDALWMQLQVLEKKHPHLRLPDSPLRRVGAVPVGVGAHAGAPAANCQHLAPVLSLESVHAPAEASRLFDRLDRRRCEAAVESEASSVKVSRALGGGGLAELFDGGTLPASAAAGVGSRATGGAAEDGGVFAAPLLLEPKVDGQSLSLTYMRMHSSSATKACKNAVRYRLVRALTRGDGLSGEDVTNKALVLGGVGVFPLEITVGGASTAVDAGGRAGDGGSLAPEKVAAGEGRQAGSGFASGDATRYPRQIEVRGEAFMGLDAFASLNKDRRERSLKAFSSPRHAVVGLLRRVDNSSDVEDSSIRFCAYGLVAEPSAELPLDPNSGKDTHSSAFRSAAAAGAAVAGVSTQQELLRRLQQWGFEVLLPHSLLVASRREALAAFEEQSHAHAAYQSRLEEVLRGPPSSNAAADGGEAGAETGGAAAAAPPIPAVGFPLPLESVPCDGVVFKLNSLQHQWQLSSTARAPRWAFALKFAAVATRTRVVAVEWTVGSSGVCTPVAVLQPVLLGGVTLGRASLHSLQEMRRKDVRLGDLVYVQLKGESVPQICRVDSQARSSESKPVCAPTHCPSCERVLMERSPPAMKTPEASAPLHPSRRRTSKQGKNATGEAAATPPPAGFTTTQDADRPKGVLWCSGGWACGAQRLQRLRRFFSRDGLAVAGLGPRALEALTAKGYLKVPSDAFHLANTDNKKTSLGEAGMAGWPGWGPQARDALFKEIQQVQERGVQLQRLLFALGIPGMGRRAASALARKAQTFDGFLRLLEGLAASSKAPQSVVARDPGIEPESETTPQIQMQTQIEEKLPGIDSVLFEELKLFGSDARNRQQLLEIAKMLPVHPMPASG</sequence>
<feature type="compositionally biased region" description="Low complexity" evidence="6">
    <location>
        <begin position="706"/>
        <end position="722"/>
    </location>
</feature>
<dbReference type="Gene3D" id="1.10.287.610">
    <property type="entry name" value="Helix hairpin bin"/>
    <property type="match status" value="1"/>
</dbReference>
<dbReference type="AlphaFoldDB" id="A0A6P6RV36"/>
<dbReference type="Gene3D" id="3.30.470.30">
    <property type="entry name" value="DNA ligase/mRNA capping enzyme"/>
    <property type="match status" value="1"/>
</dbReference>
<feature type="region of interest" description="Disordered" evidence="6">
    <location>
        <begin position="502"/>
        <end position="523"/>
    </location>
</feature>
<comment type="catalytic activity">
    <reaction evidence="5">
        <text>NAD(+) + (deoxyribonucleotide)n-3'-hydroxyl + 5'-phospho-(deoxyribonucleotide)m = (deoxyribonucleotide)n+m + AMP + beta-nicotinamide D-nucleotide.</text>
        <dbReference type="EC" id="6.5.1.2"/>
    </reaction>
</comment>
<dbReference type="Gene3D" id="3.30.1490.70">
    <property type="match status" value="1"/>
</dbReference>
<proteinExistence type="predicted"/>